<keyword evidence="2" id="KW-1185">Reference proteome</keyword>
<name>J3L783_ORYBR</name>
<organism evidence="1">
    <name type="scientific">Oryza brachyantha</name>
    <name type="common">malo sina</name>
    <dbReference type="NCBI Taxonomy" id="4533"/>
    <lineage>
        <taxon>Eukaryota</taxon>
        <taxon>Viridiplantae</taxon>
        <taxon>Streptophyta</taxon>
        <taxon>Embryophyta</taxon>
        <taxon>Tracheophyta</taxon>
        <taxon>Spermatophyta</taxon>
        <taxon>Magnoliopsida</taxon>
        <taxon>Liliopsida</taxon>
        <taxon>Poales</taxon>
        <taxon>Poaceae</taxon>
        <taxon>BOP clade</taxon>
        <taxon>Oryzoideae</taxon>
        <taxon>Oryzeae</taxon>
        <taxon>Oryzinae</taxon>
        <taxon>Oryza</taxon>
    </lineage>
</organism>
<sequence>MWDATWDGGMMEWRKKPLLCCVVHSVSSRFVRSLSGSSSCSSEYVNSCTIKVKIRVKFKKYRQFDKVVTKLYI</sequence>
<protein>
    <submittedName>
        <fullName evidence="1">Uncharacterized protein</fullName>
    </submittedName>
</protein>
<accession>J3L783</accession>
<reference evidence="1" key="2">
    <citation type="submission" date="2013-04" db="UniProtKB">
        <authorList>
            <consortium name="EnsemblPlants"/>
        </authorList>
    </citation>
    <scope>IDENTIFICATION</scope>
</reference>
<dbReference type="Proteomes" id="UP000006038">
    <property type="component" value="Chromosome 1"/>
</dbReference>
<evidence type="ECO:0000313" key="2">
    <source>
        <dbReference type="Proteomes" id="UP000006038"/>
    </source>
</evidence>
<evidence type="ECO:0000313" key="1">
    <source>
        <dbReference type="EnsemblPlants" id="OB01G50890.1"/>
    </source>
</evidence>
<dbReference type="AlphaFoldDB" id="J3L783"/>
<dbReference type="EnsemblPlants" id="OB01G50890.1">
    <property type="protein sequence ID" value="OB01G50890.1"/>
    <property type="gene ID" value="OB01G50890"/>
</dbReference>
<dbReference type="Gramene" id="OB01G50890.1">
    <property type="protein sequence ID" value="OB01G50890.1"/>
    <property type="gene ID" value="OB01G50890"/>
</dbReference>
<proteinExistence type="predicted"/>
<reference evidence="1" key="1">
    <citation type="journal article" date="2013" name="Nat. Commun.">
        <title>Whole-genome sequencing of Oryza brachyantha reveals mechanisms underlying Oryza genome evolution.</title>
        <authorList>
            <person name="Chen J."/>
            <person name="Huang Q."/>
            <person name="Gao D."/>
            <person name="Wang J."/>
            <person name="Lang Y."/>
            <person name="Liu T."/>
            <person name="Li B."/>
            <person name="Bai Z."/>
            <person name="Luis Goicoechea J."/>
            <person name="Liang C."/>
            <person name="Chen C."/>
            <person name="Zhang W."/>
            <person name="Sun S."/>
            <person name="Liao Y."/>
            <person name="Zhang X."/>
            <person name="Yang L."/>
            <person name="Song C."/>
            <person name="Wang M."/>
            <person name="Shi J."/>
            <person name="Liu G."/>
            <person name="Liu J."/>
            <person name="Zhou H."/>
            <person name="Zhou W."/>
            <person name="Yu Q."/>
            <person name="An N."/>
            <person name="Chen Y."/>
            <person name="Cai Q."/>
            <person name="Wang B."/>
            <person name="Liu B."/>
            <person name="Min J."/>
            <person name="Huang Y."/>
            <person name="Wu H."/>
            <person name="Li Z."/>
            <person name="Zhang Y."/>
            <person name="Yin Y."/>
            <person name="Song W."/>
            <person name="Jiang J."/>
            <person name="Jackson S.A."/>
            <person name="Wing R.A."/>
            <person name="Wang J."/>
            <person name="Chen M."/>
        </authorList>
    </citation>
    <scope>NUCLEOTIDE SEQUENCE [LARGE SCALE GENOMIC DNA]</scope>
    <source>
        <strain evidence="1">cv. IRGC 101232</strain>
    </source>
</reference>
<dbReference type="HOGENOM" id="CLU_2708737_0_0_1"/>